<sequence>MAPFIDILGRAWKGLRCDDDFYDRLSHRYTSIILLVFTVLVSTKQYVGDPIVCWVPAVFTGAHEDYANNICWISNTYYMPFEERIPGAELPRAHIGYYQWVPIMLLLQSLLFYIPTIVWRLMSGSTGIDVHMIVNALGGVDNLNPENREKVIKFLVRHMDRYFDSNREYEKGCCTSIKQMLAKYCCLFVGKRYGNFLVFLFLFCKLLYMANAIGQFFLLNTFLGTQYHIYGFDVIDDMANNRDWTSHGRFPRVTLCDFKVRQLGGNIHRHTVQCTLPINLFNEKIYMFIWFWLVLVAGATVFGFFTWMSLLFVRERNHFVRKNLKLMQKIATNSETKMTKAFNTKYLKQDGVFILKLIGRNTSDVVVAEVVAELWDHFIKNKPQFHPKDTEVMQPEEIQGMAPFVDILAGVWKGITSDDDYYDRLNHRYTALLLVVFGVLIGSKQYVGDPIVCWVPGVFTGSHKEYANQYCWIKNTYFMPFEERIPGPSLPRAHIGYYQWVTLMLFLQALLFYFPRIFWRLMSSAGGIDFNMIVGALWGPACLDPEKREGTVKTVALHVDRFLMLKQDYSKSKLVRIKEKIVNLICPFIGKEYGNYMYYLYLWVKVFYVCNVLGQLFLLNAFLGTFFHLYGFQVIQDLVSKQEWFESGRFPRVTLCDFKVRQLGGNIHRHTVQCALPINLFNEKIYMFLWFWLVYVCAATIWGLISWLGFLSRRERKSFVAKYLKRLGIINSTRTGDGKNVRKFITKYLRPDGAFILNLCSRNTNDIVIGELIAELWAKFMKDRVHLYSDRSLLDAEGEPPAEPVGNDNDNENEKPEKPLMS</sequence>
<dbReference type="Proteomes" id="UP000085678">
    <property type="component" value="Unplaced"/>
</dbReference>
<dbReference type="PANTHER" id="PTHR11893">
    <property type="entry name" value="INNEXIN"/>
    <property type="match status" value="1"/>
</dbReference>
<feature type="transmembrane region" description="Helical" evidence="9">
    <location>
        <begin position="196"/>
        <end position="218"/>
    </location>
</feature>
<evidence type="ECO:0000256" key="7">
    <source>
        <dbReference type="ARBA" id="ARBA00023136"/>
    </source>
</evidence>
<dbReference type="GO" id="GO:0034220">
    <property type="term" value="P:monoatomic ion transmembrane transport"/>
    <property type="evidence" value="ECO:0007669"/>
    <property type="project" value="UniProtKB-KW"/>
</dbReference>
<evidence type="ECO:0000256" key="1">
    <source>
        <dbReference type="ARBA" id="ARBA00004651"/>
    </source>
</evidence>
<dbReference type="PROSITE" id="PS51013">
    <property type="entry name" value="PANNEXIN"/>
    <property type="match status" value="2"/>
</dbReference>
<evidence type="ECO:0000256" key="5">
    <source>
        <dbReference type="ARBA" id="ARBA00022989"/>
    </source>
</evidence>
<dbReference type="GeneID" id="106177207"/>
<keyword evidence="5 9" id="KW-1133">Transmembrane helix</keyword>
<dbReference type="GO" id="GO:0005921">
    <property type="term" value="C:gap junction"/>
    <property type="evidence" value="ECO:0007669"/>
    <property type="project" value="UniProtKB-UniRule"/>
</dbReference>
<dbReference type="KEGG" id="lak:106177207"/>
<comment type="similarity">
    <text evidence="9">Belongs to the pannexin family.</text>
</comment>
<feature type="region of interest" description="Disordered" evidence="10">
    <location>
        <begin position="795"/>
        <end position="822"/>
    </location>
</feature>
<dbReference type="PANTHER" id="PTHR11893:SF36">
    <property type="entry name" value="INNEXIN-5"/>
    <property type="match status" value="1"/>
</dbReference>
<keyword evidence="6 9" id="KW-0406">Ion transport</keyword>
<feature type="transmembrane region" description="Helical" evidence="9">
    <location>
        <begin position="606"/>
        <end position="630"/>
    </location>
</feature>
<comment type="caution">
    <text evidence="9">Lacks conserved residue(s) required for the propagation of feature annotation.</text>
</comment>
<evidence type="ECO:0000313" key="12">
    <source>
        <dbReference type="RefSeq" id="XP_013415367.1"/>
    </source>
</evidence>
<dbReference type="Pfam" id="PF00876">
    <property type="entry name" value="Innexin"/>
    <property type="match status" value="2"/>
</dbReference>
<keyword evidence="11" id="KW-1185">Reference proteome</keyword>
<feature type="transmembrane region" description="Helical" evidence="9">
    <location>
        <begin position="689"/>
        <end position="710"/>
    </location>
</feature>
<evidence type="ECO:0000256" key="4">
    <source>
        <dbReference type="ARBA" id="ARBA00022692"/>
    </source>
</evidence>
<accession>A0A1S3JYJ8</accession>
<feature type="transmembrane region" description="Helical" evidence="9">
    <location>
        <begin position="429"/>
        <end position="447"/>
    </location>
</feature>
<proteinExistence type="inferred from homology"/>
<keyword evidence="3" id="KW-1003">Cell membrane</keyword>
<comment type="subcellular location">
    <subcellularLocation>
        <location evidence="1 9">Cell membrane</location>
        <topology evidence="1 9">Multi-pass membrane protein</topology>
    </subcellularLocation>
</comment>
<evidence type="ECO:0000256" key="8">
    <source>
        <dbReference type="ARBA" id="ARBA00023303"/>
    </source>
</evidence>
<gene>
    <name evidence="12" type="primary">LOC106177207</name>
    <name evidence="9" type="synonym">inx</name>
</gene>
<evidence type="ECO:0000256" key="3">
    <source>
        <dbReference type="ARBA" id="ARBA00022475"/>
    </source>
</evidence>
<dbReference type="PRINTS" id="PR01262">
    <property type="entry name" value="INNEXIN"/>
</dbReference>
<reference evidence="12" key="1">
    <citation type="submission" date="2025-08" db="UniProtKB">
        <authorList>
            <consortium name="RefSeq"/>
        </authorList>
    </citation>
    <scope>IDENTIFICATION</scope>
    <source>
        <tissue evidence="12">Gonads</tissue>
    </source>
</reference>
<keyword evidence="7 9" id="KW-0472">Membrane</keyword>
<feature type="transmembrane region" description="Helical" evidence="9">
    <location>
        <begin position="497"/>
        <end position="514"/>
    </location>
</feature>
<evidence type="ECO:0000256" key="9">
    <source>
        <dbReference type="RuleBase" id="RU010713"/>
    </source>
</evidence>
<evidence type="ECO:0000256" key="10">
    <source>
        <dbReference type="SAM" id="MobiDB-lite"/>
    </source>
</evidence>
<evidence type="ECO:0000256" key="2">
    <source>
        <dbReference type="ARBA" id="ARBA00022448"/>
    </source>
</evidence>
<keyword evidence="4 9" id="KW-0812">Transmembrane</keyword>
<feature type="transmembrane region" description="Helical" evidence="9">
    <location>
        <begin position="100"/>
        <end position="122"/>
    </location>
</feature>
<dbReference type="RefSeq" id="XP_013415367.1">
    <property type="nucleotide sequence ID" value="XM_013559913.1"/>
</dbReference>
<feature type="transmembrane region" description="Helical" evidence="9">
    <location>
        <begin position="289"/>
        <end position="313"/>
    </location>
</feature>
<protein>
    <recommendedName>
        <fullName evidence="9">Innexin</fullName>
    </recommendedName>
</protein>
<evidence type="ECO:0000313" key="11">
    <source>
        <dbReference type="Proteomes" id="UP000085678"/>
    </source>
</evidence>
<name>A0A1S3JYJ8_LINAN</name>
<keyword evidence="8 9" id="KW-0407">Ion channel</keyword>
<dbReference type="InterPro" id="IPR000990">
    <property type="entry name" value="Innexin"/>
</dbReference>
<keyword evidence="2 9" id="KW-0813">Transport</keyword>
<dbReference type="OrthoDB" id="5867527at2759"/>
<dbReference type="InParanoid" id="A0A1S3JYJ8"/>
<organism evidence="11 12">
    <name type="scientific">Lingula anatina</name>
    <name type="common">Brachiopod</name>
    <name type="synonym">Lingula unguis</name>
    <dbReference type="NCBI Taxonomy" id="7574"/>
    <lineage>
        <taxon>Eukaryota</taxon>
        <taxon>Metazoa</taxon>
        <taxon>Spiralia</taxon>
        <taxon>Lophotrochozoa</taxon>
        <taxon>Brachiopoda</taxon>
        <taxon>Linguliformea</taxon>
        <taxon>Lingulata</taxon>
        <taxon>Lingulida</taxon>
        <taxon>Linguloidea</taxon>
        <taxon>Lingulidae</taxon>
        <taxon>Lingula</taxon>
    </lineage>
</organism>
<comment type="function">
    <text evidence="9">Structural component of the gap junctions.</text>
</comment>
<evidence type="ECO:0000256" key="6">
    <source>
        <dbReference type="ARBA" id="ARBA00023065"/>
    </source>
</evidence>
<feature type="compositionally biased region" description="Basic and acidic residues" evidence="10">
    <location>
        <begin position="812"/>
        <end position="822"/>
    </location>
</feature>
<dbReference type="GO" id="GO:0005886">
    <property type="term" value="C:plasma membrane"/>
    <property type="evidence" value="ECO:0007669"/>
    <property type="project" value="UniProtKB-SubCell"/>
</dbReference>
<dbReference type="AlphaFoldDB" id="A0A1S3JYJ8"/>